<dbReference type="InterPro" id="IPR013132">
    <property type="entry name" value="PseI/NeuA/B-like_N"/>
</dbReference>
<feature type="domain" description="AFP-like" evidence="1">
    <location>
        <begin position="290"/>
        <end position="345"/>
    </location>
</feature>
<dbReference type="Gene3D" id="3.20.20.70">
    <property type="entry name" value="Aldolase class I"/>
    <property type="match status" value="1"/>
</dbReference>
<dbReference type="PANTHER" id="PTHR42966">
    <property type="entry name" value="N-ACETYLNEURAMINATE SYNTHASE"/>
    <property type="match status" value="1"/>
</dbReference>
<dbReference type="InterPro" id="IPR036732">
    <property type="entry name" value="AFP_Neu5c_C_sf"/>
</dbReference>
<reference evidence="2" key="2">
    <citation type="journal article" date="2021" name="PeerJ">
        <title>Extensive microbial diversity within the chicken gut microbiome revealed by metagenomics and culture.</title>
        <authorList>
            <person name="Gilroy R."/>
            <person name="Ravi A."/>
            <person name="Getino M."/>
            <person name="Pursley I."/>
            <person name="Horton D.L."/>
            <person name="Alikhan N.F."/>
            <person name="Baker D."/>
            <person name="Gharbi K."/>
            <person name="Hall N."/>
            <person name="Watson M."/>
            <person name="Adriaenssens E.M."/>
            <person name="Foster-Nyarko E."/>
            <person name="Jarju S."/>
            <person name="Secka A."/>
            <person name="Antonio M."/>
            <person name="Oren A."/>
            <person name="Chaudhuri R.R."/>
            <person name="La Ragione R."/>
            <person name="Hildebrand F."/>
            <person name="Pallen M.J."/>
        </authorList>
    </citation>
    <scope>NUCLEOTIDE SEQUENCE</scope>
    <source>
        <strain evidence="2">CHK195-11698</strain>
    </source>
</reference>
<dbReference type="Pfam" id="PF08666">
    <property type="entry name" value="SAF"/>
    <property type="match status" value="1"/>
</dbReference>
<protein>
    <submittedName>
        <fullName evidence="2">N-acetylneuraminate synthase family protein</fullName>
    </submittedName>
</protein>
<dbReference type="InterPro" id="IPR006190">
    <property type="entry name" value="SAF_AFP_Neu5Ac"/>
</dbReference>
<dbReference type="SMART" id="SM00858">
    <property type="entry name" value="SAF"/>
    <property type="match status" value="1"/>
</dbReference>
<reference evidence="2" key="1">
    <citation type="submission" date="2020-10" db="EMBL/GenBank/DDBJ databases">
        <authorList>
            <person name="Gilroy R."/>
        </authorList>
    </citation>
    <scope>NUCLEOTIDE SEQUENCE</scope>
    <source>
        <strain evidence="2">CHK195-11698</strain>
    </source>
</reference>
<dbReference type="AlphaFoldDB" id="A0A9D1HP88"/>
<dbReference type="CDD" id="cd11615">
    <property type="entry name" value="SAF_NeuB_like"/>
    <property type="match status" value="1"/>
</dbReference>
<evidence type="ECO:0000313" key="2">
    <source>
        <dbReference type="EMBL" id="HIU14205.1"/>
    </source>
</evidence>
<dbReference type="EMBL" id="DVMJ01000077">
    <property type="protein sequence ID" value="HIU14205.1"/>
    <property type="molecule type" value="Genomic_DNA"/>
</dbReference>
<dbReference type="PANTHER" id="PTHR42966:SF1">
    <property type="entry name" value="SIALIC ACID SYNTHASE"/>
    <property type="match status" value="1"/>
</dbReference>
<organism evidence="2 3">
    <name type="scientific">Candidatus Fimiplasma intestinipullorum</name>
    <dbReference type="NCBI Taxonomy" id="2840825"/>
    <lineage>
        <taxon>Bacteria</taxon>
        <taxon>Bacillati</taxon>
        <taxon>Bacillota</taxon>
        <taxon>Clostridia</taxon>
        <taxon>Eubacteriales</taxon>
        <taxon>Candidatus Fimiplasma</taxon>
    </lineage>
</organism>
<dbReference type="InterPro" id="IPR051690">
    <property type="entry name" value="PseI-like"/>
</dbReference>
<dbReference type="SUPFAM" id="SSF51269">
    <property type="entry name" value="AFP III-like domain"/>
    <property type="match status" value="1"/>
</dbReference>
<dbReference type="Pfam" id="PF03102">
    <property type="entry name" value="NeuB"/>
    <property type="match status" value="1"/>
</dbReference>
<dbReference type="InterPro" id="IPR013785">
    <property type="entry name" value="Aldolase_TIM"/>
</dbReference>
<dbReference type="InterPro" id="IPR013974">
    <property type="entry name" value="SAF"/>
</dbReference>
<dbReference type="SUPFAM" id="SSF51569">
    <property type="entry name" value="Aldolase"/>
    <property type="match status" value="1"/>
</dbReference>
<proteinExistence type="predicted"/>
<evidence type="ECO:0000313" key="3">
    <source>
        <dbReference type="Proteomes" id="UP000824175"/>
    </source>
</evidence>
<dbReference type="GO" id="GO:0016051">
    <property type="term" value="P:carbohydrate biosynthetic process"/>
    <property type="evidence" value="ECO:0007669"/>
    <property type="project" value="InterPro"/>
</dbReference>
<evidence type="ECO:0000259" key="1">
    <source>
        <dbReference type="PROSITE" id="PS50844"/>
    </source>
</evidence>
<comment type="caution">
    <text evidence="2">The sequence shown here is derived from an EMBL/GenBank/DDBJ whole genome shotgun (WGS) entry which is preliminary data.</text>
</comment>
<dbReference type="Gene3D" id="3.90.1210.10">
    <property type="entry name" value="Antifreeze-like/N-acetylneuraminic acid synthase C-terminal domain"/>
    <property type="match status" value="1"/>
</dbReference>
<dbReference type="PROSITE" id="PS50844">
    <property type="entry name" value="AFP_LIKE"/>
    <property type="match status" value="1"/>
</dbReference>
<dbReference type="GO" id="GO:0047444">
    <property type="term" value="F:N-acylneuraminate-9-phosphate synthase activity"/>
    <property type="evidence" value="ECO:0007669"/>
    <property type="project" value="TreeGrafter"/>
</dbReference>
<dbReference type="Proteomes" id="UP000824175">
    <property type="component" value="Unassembled WGS sequence"/>
</dbReference>
<sequence length="345" mass="39192">MQTPYLIAEIGVNYYDSAQTLGISPLEAAKRYIQACAKANVNAVKFQSYKADTLASRHSPAYWDLSKEPTTSQHALFQKFDQFGKEEYEELYHYAKAYQLDFMSTPFDEEAADYLEKMVDIYKIASADLANHPFLSYIAQKRKPVMLSTGASYLYEIDQAVHVLKENGCPKISLLHCVLSYPCQYQDAHLEAIPYLKAVYPDLEIGYSDHTLPDATMQVLSTAYLLGATVIEKHFTMDKQLPGNDHYHAGDVEDFHQAVENFRLIQSILGERNKTVLACEANARLQARRSLVLRHDLKKDHRLEVQDLMAKRPGTGISPLYLEAVVGRKLNKDKQADDLLSWDDI</sequence>
<name>A0A9D1HP88_9FIRM</name>
<gene>
    <name evidence="2" type="ORF">IAD15_09075</name>
</gene>
<accession>A0A9D1HP88</accession>
<dbReference type="InterPro" id="IPR057736">
    <property type="entry name" value="SAF_PseI/NeuA/NeuB"/>
</dbReference>